<dbReference type="PROSITE" id="PS50222">
    <property type="entry name" value="EF_HAND_2"/>
    <property type="match status" value="1"/>
</dbReference>
<evidence type="ECO:0000256" key="7">
    <source>
        <dbReference type="ARBA" id="ARBA00020728"/>
    </source>
</evidence>
<dbReference type="GO" id="GO:0030479">
    <property type="term" value="C:actin cortical patch"/>
    <property type="evidence" value="ECO:0007669"/>
    <property type="project" value="UniProtKB-SubCell"/>
</dbReference>
<dbReference type="Gene3D" id="2.30.30.40">
    <property type="entry name" value="SH3 Domains"/>
    <property type="match status" value="2"/>
</dbReference>
<dbReference type="PROSITE" id="PS50002">
    <property type="entry name" value="SH3"/>
    <property type="match status" value="2"/>
</dbReference>
<feature type="region of interest" description="Disordered" evidence="18">
    <location>
        <begin position="343"/>
        <end position="418"/>
    </location>
</feature>
<evidence type="ECO:0000259" key="21">
    <source>
        <dbReference type="PROSITE" id="PS50222"/>
    </source>
</evidence>
<dbReference type="GO" id="GO:0016197">
    <property type="term" value="P:endosomal transport"/>
    <property type="evidence" value="ECO:0007669"/>
    <property type="project" value="TreeGrafter"/>
</dbReference>
<evidence type="ECO:0000256" key="12">
    <source>
        <dbReference type="ARBA" id="ARBA00023054"/>
    </source>
</evidence>
<comment type="subunit">
    <text evidence="5">Component of the PAN1 actin cytoskeleton-regulatory complex.</text>
</comment>
<evidence type="ECO:0000256" key="14">
    <source>
        <dbReference type="ARBA" id="ARBA00023212"/>
    </source>
</evidence>
<comment type="function">
    <text evidence="15">Component of the PAN1 actin cytoskeleton-regulatory complex required for the internalization of endosomes during actin-coupled endocytosis. The complex links the site of endocytosis to the cell membrane-associated actin cytoskeleton. Mediates uptake of external molecules and vacuolar degradation of plasma membrane proteins. Plays a role in the proper organization of the cell membrane-associated actin cytoskeleton and promotes its destabilization.</text>
</comment>
<evidence type="ECO:0000256" key="6">
    <source>
        <dbReference type="ARBA" id="ARBA00015110"/>
    </source>
</evidence>
<sequence length="1350" mass="148949">YGYMKTTFVGIRLSFIGPADQAKFEDLFTRAAASTGGNTLPAVAARDILTRSRLDNESLAKIWDLSSIANAPHLTFPEFAVAMYLTSEKLRGKLVPNSLPPAVREETELAMATLASKQSPATSSLPHQQQTSFMQQQPMMTGMSPQQQQQPMMTGMQQPMMTGMSPQQQGQQFNSAASFQNLMHPSNLSAPVQSPLRTGIAPPMYNNNTPRLGNHDFTSKMMPNQAAVPNFLRGGRASAISWKISPEEKQRYREIFHAWNTPGEDYMSGEIAREVLMQSGLGEQDLMKIWHLADRDNHGSLDEDEFGIAMHLIYRKLNNFEIPNKLPTELAPPSSVLKKFVLGRQTQPPPPSFSRDPQPQDQEQQQREDHSSRDRDGHGGYVSSARRKGPANRFMSSSAARPRIQSYDDDEYEEQMDSYREADDPYLEELRSQIADMKKSLERATRSQQRRQDYSSSGSRFSVEELKEKIRKTQEELTRAAKSNPKYFENQEILLDLLESQKTLQDEIQYLCNRDIPVLARQLRGATAELRDTKVRYARKNDGSQDFMAYVEPTGPGGIVTESDRVRAKAKAMMAARRAGTSSTKDTGFELRKAEQEKEDYDRQADTYERDMERARDSLRDLRGDLKYLSTLADSKAVVEKKRFDKGHELPYELRRFVEQLDRDAALDIATSPRFTPSSAYGSVSATKPPTSSPVSSPATTSSRGVSSPKPAAPAKPRTAEEIKKEAERRVQERLAALQAKRSPSRSPKPASPATTSSQPTEEELAAQRQLREAQHAAQTNIRQGEIQRGEPPQSEPYDPREAALQREEAEREQEQRRIQEEQEYEQRRIQEEKELEARRRAVLEKEEQDRLARHAAIQKAEEEREEEQRRQQEAEKKAREPPAPAPPTPASIYTPPLPVQSTQSVAATPSVPAIPEDESIPPPPPAPEVSSSSDPSKTSSNNPFAKLQGQDKKEEPEEEVSKEEEPEKQPNSKRISYNPFAAFSAFSATKADDDDSDSDDDDGWDVVHHDDTDNEDEFPAAGSAKNLAGMLFTAMSQRKSPMMQPREILPPTSNNNNDVPTPPPAPPVANDVPAPPPPPPTTNNAPAAPPPPPAAPAAPSASTNIPEPSGGRSALLSQIQLGTKLKKAVTNDRSQTSVSGRVIGGDDSSSASTQPAQQKSSTTPDNVPATLSSSNFLAELQARTGGGTPASQPPAPAAVASVPSVTVAPASEPEGKAQWAYTGGGDGDLSFEQDDTIVVLNDSDPDWWYGSVKGSSQTGYFPKTYVQEPGTVAVADDTVTGNNEQEDKVRLPARALYDFDGPAGDDDYLTFEAGTTLVVLNKDMDDWWRAEVSNTGKKGLVPANYVQLD</sequence>
<dbReference type="CDD" id="cd00174">
    <property type="entry name" value="SH3"/>
    <property type="match status" value="2"/>
</dbReference>
<feature type="coiled-coil region" evidence="17">
    <location>
        <begin position="591"/>
        <end position="625"/>
    </location>
</feature>
<keyword evidence="9" id="KW-0963">Cytoplasm</keyword>
<protein>
    <recommendedName>
        <fullName evidence="6">Actin cytoskeleton-regulatory complex protein PAN1</fullName>
    </recommendedName>
    <alternativeName>
        <fullName evidence="7">Actin cytoskeleton-regulatory complex protein pan1</fullName>
    </alternativeName>
</protein>
<dbReference type="SUPFAM" id="SSF47473">
    <property type="entry name" value="EF-hand"/>
    <property type="match status" value="2"/>
</dbReference>
<reference evidence="23 24" key="1">
    <citation type="submission" date="2020-12" db="EMBL/GenBank/DDBJ databases">
        <title>Metabolic potential, ecology and presence of endohyphal bacteria is reflected in genomic diversity of Mucoromycotina.</title>
        <authorList>
            <person name="Muszewska A."/>
            <person name="Okrasinska A."/>
            <person name="Steczkiewicz K."/>
            <person name="Drgas O."/>
            <person name="Orlowska M."/>
            <person name="Perlinska-Lenart U."/>
            <person name="Aleksandrzak-Piekarczyk T."/>
            <person name="Szatraj K."/>
            <person name="Zielenkiewicz U."/>
            <person name="Pilsyk S."/>
            <person name="Malc E."/>
            <person name="Mieczkowski P."/>
            <person name="Kruszewska J.S."/>
            <person name="Biernat P."/>
            <person name="Pawlowska J."/>
        </authorList>
    </citation>
    <scope>NUCLEOTIDE SEQUENCE [LARGE SCALE GENOMIC DNA]</scope>
    <source>
        <strain evidence="23 24">CBS 142.35</strain>
    </source>
</reference>
<keyword evidence="13" id="KW-0472">Membrane</keyword>
<evidence type="ECO:0000313" key="23">
    <source>
        <dbReference type="EMBL" id="KAG2221164.1"/>
    </source>
</evidence>
<name>A0A8H7S1W1_9FUNG</name>
<evidence type="ECO:0000256" key="5">
    <source>
        <dbReference type="ARBA" id="ARBA00011159"/>
    </source>
</evidence>
<gene>
    <name evidence="23" type="ORF">INT45_007741</name>
</gene>
<dbReference type="GO" id="GO:0005509">
    <property type="term" value="F:calcium ion binding"/>
    <property type="evidence" value="ECO:0007669"/>
    <property type="project" value="InterPro"/>
</dbReference>
<feature type="region of interest" description="Disordered" evidence="18">
    <location>
        <begin position="673"/>
        <end position="1228"/>
    </location>
</feature>
<dbReference type="Pfam" id="PF14604">
    <property type="entry name" value="SH3_9"/>
    <property type="match status" value="2"/>
</dbReference>
<feature type="non-terminal residue" evidence="23">
    <location>
        <position position="1"/>
    </location>
</feature>
<feature type="domain" description="WH2" evidence="22">
    <location>
        <begin position="1112"/>
        <end position="1129"/>
    </location>
</feature>
<dbReference type="InterPro" id="IPR001452">
    <property type="entry name" value="SH3_domain"/>
</dbReference>
<feature type="compositionally biased region" description="Low complexity" evidence="18">
    <location>
        <begin position="1198"/>
        <end position="1213"/>
    </location>
</feature>
<evidence type="ECO:0000313" key="24">
    <source>
        <dbReference type="Proteomes" id="UP000646827"/>
    </source>
</evidence>
<evidence type="ECO:0000256" key="9">
    <source>
        <dbReference type="ARBA" id="ARBA00022490"/>
    </source>
</evidence>
<dbReference type="CDD" id="cd00052">
    <property type="entry name" value="EH"/>
    <property type="match status" value="2"/>
</dbReference>
<feature type="compositionally biased region" description="Polar residues" evidence="18">
    <location>
        <begin position="673"/>
        <end position="682"/>
    </location>
</feature>
<feature type="compositionally biased region" description="Acidic residues" evidence="18">
    <location>
        <begin position="993"/>
        <end position="1005"/>
    </location>
</feature>
<dbReference type="PROSITE" id="PS51082">
    <property type="entry name" value="WH2"/>
    <property type="match status" value="1"/>
</dbReference>
<dbReference type="PROSITE" id="PS50031">
    <property type="entry name" value="EH"/>
    <property type="match status" value="2"/>
</dbReference>
<keyword evidence="11" id="KW-0677">Repeat</keyword>
<comment type="caution">
    <text evidence="23">The sequence shown here is derived from an EMBL/GenBank/DDBJ whole genome shotgun (WGS) entry which is preliminary data.</text>
</comment>
<dbReference type="GO" id="GO:0005886">
    <property type="term" value="C:plasma membrane"/>
    <property type="evidence" value="ECO:0007669"/>
    <property type="project" value="TreeGrafter"/>
</dbReference>
<evidence type="ECO:0000256" key="17">
    <source>
        <dbReference type="SAM" id="Coils"/>
    </source>
</evidence>
<dbReference type="PANTHER" id="PTHR11216:SF173">
    <property type="entry name" value="ACTIN CYTOSKELETON-REGULATORY COMPLEX PROTEIN PAN1"/>
    <property type="match status" value="1"/>
</dbReference>
<dbReference type="GO" id="GO:0006897">
    <property type="term" value="P:endocytosis"/>
    <property type="evidence" value="ECO:0007669"/>
    <property type="project" value="TreeGrafter"/>
</dbReference>
<evidence type="ECO:0000256" key="18">
    <source>
        <dbReference type="SAM" id="MobiDB-lite"/>
    </source>
</evidence>
<evidence type="ECO:0000256" key="16">
    <source>
        <dbReference type="PROSITE-ProRule" id="PRU00192"/>
    </source>
</evidence>
<dbReference type="InterPro" id="IPR011992">
    <property type="entry name" value="EF-hand-dom_pair"/>
</dbReference>
<dbReference type="InterPro" id="IPR000261">
    <property type="entry name" value="EH_dom"/>
</dbReference>
<feature type="compositionally biased region" description="Low complexity" evidence="18">
    <location>
        <begin position="929"/>
        <end position="944"/>
    </location>
</feature>
<dbReference type="PRINTS" id="PR00452">
    <property type="entry name" value="SH3DOMAIN"/>
</dbReference>
<dbReference type="InterPro" id="IPR036028">
    <property type="entry name" value="SH3-like_dom_sf"/>
</dbReference>
<feature type="compositionally biased region" description="Basic and acidic residues" evidence="18">
    <location>
        <begin position="860"/>
        <end position="881"/>
    </location>
</feature>
<feature type="compositionally biased region" description="Basic and acidic residues" evidence="18">
    <location>
        <begin position="798"/>
        <end position="853"/>
    </location>
</feature>
<evidence type="ECO:0000259" key="22">
    <source>
        <dbReference type="PROSITE" id="PS51082"/>
    </source>
</evidence>
<evidence type="ECO:0000256" key="2">
    <source>
        <dbReference type="ARBA" id="ARBA00004134"/>
    </source>
</evidence>
<dbReference type="InterPro" id="IPR002048">
    <property type="entry name" value="EF_hand_dom"/>
</dbReference>
<evidence type="ECO:0000256" key="10">
    <source>
        <dbReference type="ARBA" id="ARBA00022583"/>
    </source>
</evidence>
<dbReference type="InterPro" id="IPR003124">
    <property type="entry name" value="WH2_dom"/>
</dbReference>
<feature type="domain" description="EH" evidence="20">
    <location>
        <begin position="20"/>
        <end position="110"/>
    </location>
</feature>
<dbReference type="GO" id="GO:0005768">
    <property type="term" value="C:endosome"/>
    <property type="evidence" value="ECO:0007669"/>
    <property type="project" value="UniProtKB-SubCell"/>
</dbReference>
<dbReference type="Pfam" id="PF02205">
    <property type="entry name" value="WH2"/>
    <property type="match status" value="1"/>
</dbReference>
<feature type="domain" description="SH3" evidence="19">
    <location>
        <begin position="1211"/>
        <end position="1272"/>
    </location>
</feature>
<feature type="compositionally biased region" description="Basic and acidic residues" evidence="18">
    <location>
        <begin position="718"/>
        <end position="733"/>
    </location>
</feature>
<organism evidence="23 24">
    <name type="scientific">Circinella minor</name>
    <dbReference type="NCBI Taxonomy" id="1195481"/>
    <lineage>
        <taxon>Eukaryota</taxon>
        <taxon>Fungi</taxon>
        <taxon>Fungi incertae sedis</taxon>
        <taxon>Mucoromycota</taxon>
        <taxon>Mucoromycotina</taxon>
        <taxon>Mucoromycetes</taxon>
        <taxon>Mucorales</taxon>
        <taxon>Lichtheimiaceae</taxon>
        <taxon>Circinella</taxon>
    </lineage>
</organism>
<keyword evidence="8 16" id="KW-0728">SH3 domain</keyword>
<proteinExistence type="inferred from homology"/>
<feature type="compositionally biased region" description="Low complexity" evidence="18">
    <location>
        <begin position="739"/>
        <end position="760"/>
    </location>
</feature>
<dbReference type="Gene3D" id="1.10.238.10">
    <property type="entry name" value="EF-hand"/>
    <property type="match status" value="2"/>
</dbReference>
<keyword evidence="24" id="KW-1185">Reference proteome</keyword>
<feature type="domain" description="SH3" evidence="19">
    <location>
        <begin position="1289"/>
        <end position="1350"/>
    </location>
</feature>
<keyword evidence="14" id="KW-0206">Cytoskeleton</keyword>
<feature type="compositionally biased region" description="Low complexity" evidence="18">
    <location>
        <begin position="683"/>
        <end position="717"/>
    </location>
</feature>
<dbReference type="Proteomes" id="UP000646827">
    <property type="component" value="Unassembled WGS sequence"/>
</dbReference>
<evidence type="ECO:0000256" key="4">
    <source>
        <dbReference type="ARBA" id="ARBA00009351"/>
    </source>
</evidence>
<feature type="compositionally biased region" description="Basic and acidic residues" evidence="18">
    <location>
        <begin position="364"/>
        <end position="378"/>
    </location>
</feature>
<dbReference type="GO" id="GO:0003779">
    <property type="term" value="F:actin binding"/>
    <property type="evidence" value="ECO:0007669"/>
    <property type="project" value="InterPro"/>
</dbReference>
<feature type="compositionally biased region" description="Pro residues" evidence="18">
    <location>
        <begin position="1061"/>
        <end position="1097"/>
    </location>
</feature>
<evidence type="ECO:0000256" key="15">
    <source>
        <dbReference type="ARBA" id="ARBA00025194"/>
    </source>
</evidence>
<evidence type="ECO:0000256" key="1">
    <source>
        <dbReference type="ARBA" id="ARBA00004125"/>
    </source>
</evidence>
<feature type="domain" description="EH" evidence="20">
    <location>
        <begin position="248"/>
        <end position="337"/>
    </location>
</feature>
<accession>A0A8H7S1W1</accession>
<evidence type="ECO:0000259" key="19">
    <source>
        <dbReference type="PROSITE" id="PS50002"/>
    </source>
</evidence>
<comment type="similarity">
    <text evidence="4">Belongs to the PAN1 family.</text>
</comment>
<keyword evidence="10" id="KW-0254">Endocytosis</keyword>
<feature type="domain" description="EF-hand" evidence="21">
    <location>
        <begin position="281"/>
        <end position="316"/>
    </location>
</feature>
<evidence type="ECO:0000256" key="8">
    <source>
        <dbReference type="ARBA" id="ARBA00022443"/>
    </source>
</evidence>
<dbReference type="Pfam" id="PF12763">
    <property type="entry name" value="EH"/>
    <property type="match status" value="2"/>
</dbReference>
<dbReference type="SMART" id="SM00027">
    <property type="entry name" value="EH"/>
    <property type="match status" value="2"/>
</dbReference>
<evidence type="ECO:0000256" key="11">
    <source>
        <dbReference type="ARBA" id="ARBA00022737"/>
    </source>
</evidence>
<feature type="compositionally biased region" description="Low complexity" evidence="18">
    <location>
        <begin position="353"/>
        <end position="363"/>
    </location>
</feature>
<dbReference type="EMBL" id="JAEPRB010000117">
    <property type="protein sequence ID" value="KAG2221164.1"/>
    <property type="molecule type" value="Genomic_DNA"/>
</dbReference>
<feature type="compositionally biased region" description="Polar residues" evidence="18">
    <location>
        <begin position="1148"/>
        <end position="1177"/>
    </location>
</feature>
<feature type="compositionally biased region" description="Low complexity" evidence="18">
    <location>
        <begin position="1051"/>
        <end position="1060"/>
    </location>
</feature>
<feature type="compositionally biased region" description="Acidic residues" evidence="18">
    <location>
        <begin position="407"/>
        <end position="416"/>
    </location>
</feature>
<evidence type="ECO:0000256" key="3">
    <source>
        <dbReference type="ARBA" id="ARBA00004413"/>
    </source>
</evidence>
<dbReference type="OrthoDB" id="2015333at2759"/>
<feature type="region of interest" description="Disordered" evidence="18">
    <location>
        <begin position="439"/>
        <end position="466"/>
    </location>
</feature>
<comment type="subcellular location">
    <subcellularLocation>
        <location evidence="3">Cell membrane</location>
        <topology evidence="3">Peripheral membrane protein</topology>
        <orientation evidence="3">Cytoplasmic side</orientation>
    </subcellularLocation>
    <subcellularLocation>
        <location evidence="2">Cytoplasm</location>
        <location evidence="2">Cytoskeleton</location>
        <location evidence="2">Actin patch</location>
    </subcellularLocation>
    <subcellularLocation>
        <location evidence="1">Endosome membrane</location>
        <topology evidence="1">Peripheral membrane protein</topology>
        <orientation evidence="1">Cytoplasmic side</orientation>
    </subcellularLocation>
</comment>
<dbReference type="SMART" id="SM00246">
    <property type="entry name" value="WH2"/>
    <property type="match status" value="1"/>
</dbReference>
<keyword evidence="12 17" id="KW-0175">Coiled coil</keyword>
<evidence type="ECO:0000259" key="20">
    <source>
        <dbReference type="PROSITE" id="PS50031"/>
    </source>
</evidence>
<dbReference type="SUPFAM" id="SSF50044">
    <property type="entry name" value="SH3-domain"/>
    <property type="match status" value="2"/>
</dbReference>
<evidence type="ECO:0000256" key="13">
    <source>
        <dbReference type="ARBA" id="ARBA00023136"/>
    </source>
</evidence>
<feature type="compositionally biased region" description="Basic and acidic residues" evidence="18">
    <location>
        <begin position="439"/>
        <end position="453"/>
    </location>
</feature>
<dbReference type="SMART" id="SM00326">
    <property type="entry name" value="SH3"/>
    <property type="match status" value="2"/>
</dbReference>
<dbReference type="PANTHER" id="PTHR11216">
    <property type="entry name" value="EH DOMAIN"/>
    <property type="match status" value="1"/>
</dbReference>